<dbReference type="PROSITE" id="PS01229">
    <property type="entry name" value="COF_2"/>
    <property type="match status" value="1"/>
</dbReference>
<feature type="transmembrane region" description="Helical" evidence="12">
    <location>
        <begin position="128"/>
        <end position="145"/>
    </location>
</feature>
<dbReference type="SFLD" id="SFLDF00027">
    <property type="entry name" value="p-type_atpase"/>
    <property type="match status" value="1"/>
</dbReference>
<dbReference type="InterPro" id="IPR036163">
    <property type="entry name" value="HMA_dom_sf"/>
</dbReference>
<evidence type="ECO:0000256" key="8">
    <source>
        <dbReference type="ARBA" id="ARBA00022989"/>
    </source>
</evidence>
<dbReference type="SFLD" id="SFLDS00003">
    <property type="entry name" value="Haloacid_Dehalogenase"/>
    <property type="match status" value="1"/>
</dbReference>
<name>A0A833JFV9_9BACT</name>
<proteinExistence type="inferred from homology"/>
<comment type="catalytic activity">
    <reaction evidence="11">
        <text>Zn(2+)(in) + ATP + H2O = Zn(2+)(out) + ADP + phosphate + H(+)</text>
        <dbReference type="Rhea" id="RHEA:20621"/>
        <dbReference type="ChEBI" id="CHEBI:15377"/>
        <dbReference type="ChEBI" id="CHEBI:15378"/>
        <dbReference type="ChEBI" id="CHEBI:29105"/>
        <dbReference type="ChEBI" id="CHEBI:30616"/>
        <dbReference type="ChEBI" id="CHEBI:43474"/>
        <dbReference type="ChEBI" id="CHEBI:456216"/>
        <dbReference type="EC" id="7.2.2.12"/>
    </reaction>
</comment>
<keyword evidence="12" id="KW-1003">Cell membrane</keyword>
<comment type="similarity">
    <text evidence="2 12">Belongs to the cation transport ATPase (P-type) (TC 3.A.3) family. Type IB subfamily.</text>
</comment>
<dbReference type="Proteomes" id="UP000442694">
    <property type="component" value="Unassembled WGS sequence"/>
</dbReference>
<evidence type="ECO:0000256" key="4">
    <source>
        <dbReference type="ARBA" id="ARBA00022723"/>
    </source>
</evidence>
<keyword evidence="7" id="KW-1278">Translocase</keyword>
<protein>
    <recommendedName>
        <fullName evidence="10">P-type Zn(2+) transporter</fullName>
        <ecNumber evidence="10">7.2.2.12</ecNumber>
    </recommendedName>
</protein>
<dbReference type="GO" id="GO:0015086">
    <property type="term" value="F:cadmium ion transmembrane transporter activity"/>
    <property type="evidence" value="ECO:0007669"/>
    <property type="project" value="TreeGrafter"/>
</dbReference>
<dbReference type="NCBIfam" id="TIGR01525">
    <property type="entry name" value="ATPase-IB_hvy"/>
    <property type="match status" value="1"/>
</dbReference>
<feature type="transmembrane region" description="Helical" evidence="12">
    <location>
        <begin position="382"/>
        <end position="406"/>
    </location>
</feature>
<organism evidence="14 15">
    <name type="scientific">Fluviispira multicolorata</name>
    <dbReference type="NCBI Taxonomy" id="2654512"/>
    <lineage>
        <taxon>Bacteria</taxon>
        <taxon>Pseudomonadati</taxon>
        <taxon>Bdellovibrionota</taxon>
        <taxon>Oligoflexia</taxon>
        <taxon>Silvanigrellales</taxon>
        <taxon>Silvanigrellaceae</taxon>
        <taxon>Fluviispira</taxon>
    </lineage>
</organism>
<dbReference type="PROSITE" id="PS00154">
    <property type="entry name" value="ATPASE_E1_E2"/>
    <property type="match status" value="1"/>
</dbReference>
<dbReference type="PANTHER" id="PTHR48085">
    <property type="entry name" value="CADMIUM/ZINC-TRANSPORTING ATPASE HMA2-RELATED"/>
    <property type="match status" value="1"/>
</dbReference>
<evidence type="ECO:0000256" key="3">
    <source>
        <dbReference type="ARBA" id="ARBA00022692"/>
    </source>
</evidence>
<keyword evidence="8 12" id="KW-1133">Transmembrane helix</keyword>
<evidence type="ECO:0000259" key="13">
    <source>
        <dbReference type="PROSITE" id="PS50846"/>
    </source>
</evidence>
<feature type="transmembrane region" description="Helical" evidence="12">
    <location>
        <begin position="714"/>
        <end position="735"/>
    </location>
</feature>
<evidence type="ECO:0000256" key="1">
    <source>
        <dbReference type="ARBA" id="ARBA00004141"/>
    </source>
</evidence>
<keyword evidence="4 12" id="KW-0479">Metal-binding</keyword>
<dbReference type="Gene3D" id="3.30.70.100">
    <property type="match status" value="1"/>
</dbReference>
<dbReference type="InterPro" id="IPR036412">
    <property type="entry name" value="HAD-like_sf"/>
</dbReference>
<dbReference type="SFLD" id="SFLDG00002">
    <property type="entry name" value="C1.7:_P-type_atpase_like"/>
    <property type="match status" value="1"/>
</dbReference>
<dbReference type="PANTHER" id="PTHR48085:SF5">
    <property type="entry name" value="CADMIUM_ZINC-TRANSPORTING ATPASE HMA4-RELATED"/>
    <property type="match status" value="1"/>
</dbReference>
<sequence>MGYKTMNDTKEISYSIKGMDCAGCANTIETFCTKIKGIQNAEVNYAKSLLIIHVLNGSNAKEKLEKGVAALGFQLLKNDLPSSEHIEKSSCCTNHLEKKQKKTDIKNCSPLINNNDSHYHDNEHKKNIWLPIFIFSLAFVVALVIEYFAKTIGFAAFTALTLTGLFPVAKKAWIMAKVGYIFSVETLMTISAIGAIAIGSAEEAAAVIILFMLGETIEGYTARRARSGIQSLASLLPEQALLIKENGSRITIPTSDIQIDNLIEVKPSERIPVDGVIHTGMSYIDESLLTGESLPINKSVGEKVIAGSISTDGNIIIKATRLGIDNTVQKMIKMVEEAQGSKSRSMRSIEKFSRIYTPIVLLLGTLVAVLPPLLFSAPWIEWIYRGLTILLIGCPCALVISTPAAIASGITAATKLGILVKNASAIEIIGKVTKIAFDKTGTITYGHLKVKDIISFKNDENKLFQLIASVEEKSTHPLAKAILVDAQNKNISLLAVHNAKTIPGIGASAIINDQEVLVCSPVYAIQQGVLDTQQENQIRSTQLEGKTIAVVLLERNAIGFVSFSDELKSEAKNSILKLNKMGVRSVILTGDNKISTQAITSGLEAEIIAELLPEEKLSHIKNISKSEKIAMVGDGINDAPAIAAADIGIAMGAGTDVAVDTAQIVISRNNISAIVDTIELSRKTMKNIKQNITLSIGLKAIFLFLTIVGETQLWMAILADTGATVLVTLNAIRLLKYKGNKIKV</sequence>
<gene>
    <name evidence="14" type="ORF">GCL57_04095</name>
</gene>
<dbReference type="FunFam" id="2.70.150.10:FF:000002">
    <property type="entry name" value="Copper-transporting ATPase 1, putative"/>
    <property type="match status" value="1"/>
</dbReference>
<dbReference type="SUPFAM" id="SSF55008">
    <property type="entry name" value="HMA, heavy metal-associated domain"/>
    <property type="match status" value="1"/>
</dbReference>
<dbReference type="Gene3D" id="3.40.50.1000">
    <property type="entry name" value="HAD superfamily/HAD-like"/>
    <property type="match status" value="1"/>
</dbReference>
<dbReference type="GO" id="GO:0005886">
    <property type="term" value="C:plasma membrane"/>
    <property type="evidence" value="ECO:0007669"/>
    <property type="project" value="UniProtKB-SubCell"/>
</dbReference>
<evidence type="ECO:0000256" key="2">
    <source>
        <dbReference type="ARBA" id="ARBA00006024"/>
    </source>
</evidence>
<dbReference type="SUPFAM" id="SSF81665">
    <property type="entry name" value="Calcium ATPase, transmembrane domain M"/>
    <property type="match status" value="1"/>
</dbReference>
<evidence type="ECO:0000256" key="9">
    <source>
        <dbReference type="ARBA" id="ARBA00023136"/>
    </source>
</evidence>
<comment type="subcellular location">
    <subcellularLocation>
        <location evidence="12">Cell membrane</location>
    </subcellularLocation>
    <subcellularLocation>
        <location evidence="1">Membrane</location>
        <topology evidence="1">Multi-pass membrane protein</topology>
    </subcellularLocation>
</comment>
<evidence type="ECO:0000256" key="11">
    <source>
        <dbReference type="ARBA" id="ARBA00047308"/>
    </source>
</evidence>
<dbReference type="Gene3D" id="2.70.150.10">
    <property type="entry name" value="Calcium-transporting ATPase, cytoplasmic transduction domain A"/>
    <property type="match status" value="1"/>
</dbReference>
<dbReference type="EC" id="7.2.2.12" evidence="10"/>
<keyword evidence="6 12" id="KW-0067">ATP-binding</keyword>
<dbReference type="PRINTS" id="PR00119">
    <property type="entry name" value="CATATPASE"/>
</dbReference>
<dbReference type="InterPro" id="IPR027256">
    <property type="entry name" value="P-typ_ATPase_IB"/>
</dbReference>
<reference evidence="14 15" key="1">
    <citation type="submission" date="2019-10" db="EMBL/GenBank/DDBJ databases">
        <title>New genus of Silvanigrellaceae.</title>
        <authorList>
            <person name="Pitt A."/>
            <person name="Hahn M.W."/>
        </authorList>
    </citation>
    <scope>NUCLEOTIDE SEQUENCE [LARGE SCALE GENOMIC DNA]</scope>
    <source>
        <strain evidence="14 15">33A1-SZDP</strain>
    </source>
</reference>
<comment type="caution">
    <text evidence="14">The sequence shown here is derived from an EMBL/GenBank/DDBJ whole genome shotgun (WGS) entry which is preliminary data.</text>
</comment>
<keyword evidence="5 12" id="KW-0547">Nucleotide-binding</keyword>
<dbReference type="InterPro" id="IPR023214">
    <property type="entry name" value="HAD_sf"/>
</dbReference>
<evidence type="ECO:0000313" key="14">
    <source>
        <dbReference type="EMBL" id="KAB8031831.1"/>
    </source>
</evidence>
<dbReference type="InterPro" id="IPR018303">
    <property type="entry name" value="ATPase_P-typ_P_site"/>
</dbReference>
<keyword evidence="9 12" id="KW-0472">Membrane</keyword>
<dbReference type="InterPro" id="IPR023298">
    <property type="entry name" value="ATPase_P-typ_TM_dom_sf"/>
</dbReference>
<evidence type="ECO:0000256" key="5">
    <source>
        <dbReference type="ARBA" id="ARBA00022741"/>
    </source>
</evidence>
<evidence type="ECO:0000313" key="15">
    <source>
        <dbReference type="Proteomes" id="UP000442694"/>
    </source>
</evidence>
<dbReference type="GO" id="GO:0005524">
    <property type="term" value="F:ATP binding"/>
    <property type="evidence" value="ECO:0007669"/>
    <property type="project" value="UniProtKB-UniRule"/>
</dbReference>
<evidence type="ECO:0000256" key="7">
    <source>
        <dbReference type="ARBA" id="ARBA00022967"/>
    </source>
</evidence>
<dbReference type="EMBL" id="WFLN01000005">
    <property type="protein sequence ID" value="KAB8031831.1"/>
    <property type="molecule type" value="Genomic_DNA"/>
</dbReference>
<dbReference type="InterPro" id="IPR044492">
    <property type="entry name" value="P_typ_ATPase_HD_dom"/>
</dbReference>
<dbReference type="InterPro" id="IPR059000">
    <property type="entry name" value="ATPase_P-type_domA"/>
</dbReference>
<dbReference type="InterPro" id="IPR023299">
    <property type="entry name" value="ATPase_P-typ_cyto_dom_N"/>
</dbReference>
<dbReference type="InterPro" id="IPR006121">
    <property type="entry name" value="HMA_dom"/>
</dbReference>
<keyword evidence="15" id="KW-1185">Reference proteome</keyword>
<dbReference type="SUPFAM" id="SSF81660">
    <property type="entry name" value="Metal cation-transporting ATPase, ATP-binding domain N"/>
    <property type="match status" value="1"/>
</dbReference>
<keyword evidence="3 12" id="KW-0812">Transmembrane</keyword>
<dbReference type="Gene3D" id="3.40.1110.10">
    <property type="entry name" value="Calcium-transporting ATPase, cytoplasmic domain N"/>
    <property type="match status" value="1"/>
</dbReference>
<dbReference type="Pfam" id="PF00122">
    <property type="entry name" value="E1-E2_ATPase"/>
    <property type="match status" value="1"/>
</dbReference>
<dbReference type="Pfam" id="PF00702">
    <property type="entry name" value="Hydrolase"/>
    <property type="match status" value="1"/>
</dbReference>
<feature type="transmembrane region" description="Helical" evidence="12">
    <location>
        <begin position="355"/>
        <end position="376"/>
    </location>
</feature>
<feature type="transmembrane region" description="Helical" evidence="12">
    <location>
        <begin position="691"/>
        <end position="708"/>
    </location>
</feature>
<dbReference type="InterPro" id="IPR001757">
    <property type="entry name" value="P_typ_ATPase"/>
</dbReference>
<dbReference type="InterPro" id="IPR051014">
    <property type="entry name" value="Cation_Transport_ATPase_IB"/>
</dbReference>
<dbReference type="NCBIfam" id="TIGR01494">
    <property type="entry name" value="ATPase_P-type"/>
    <property type="match status" value="1"/>
</dbReference>
<dbReference type="InterPro" id="IPR008250">
    <property type="entry name" value="ATPase_P-typ_transduc_dom_A_sf"/>
</dbReference>
<feature type="domain" description="HMA" evidence="13">
    <location>
        <begin position="10"/>
        <end position="76"/>
    </location>
</feature>
<dbReference type="GO" id="GO:0046872">
    <property type="term" value="F:metal ion binding"/>
    <property type="evidence" value="ECO:0007669"/>
    <property type="project" value="UniProtKB-KW"/>
</dbReference>
<evidence type="ECO:0000256" key="10">
    <source>
        <dbReference type="ARBA" id="ARBA00039097"/>
    </source>
</evidence>
<dbReference type="GO" id="GO:0016887">
    <property type="term" value="F:ATP hydrolysis activity"/>
    <property type="evidence" value="ECO:0007669"/>
    <property type="project" value="InterPro"/>
</dbReference>
<accession>A0A833JFV9</accession>
<evidence type="ECO:0000256" key="12">
    <source>
        <dbReference type="RuleBase" id="RU362081"/>
    </source>
</evidence>
<dbReference type="Pfam" id="PF00403">
    <property type="entry name" value="HMA"/>
    <property type="match status" value="1"/>
</dbReference>
<evidence type="ECO:0000256" key="6">
    <source>
        <dbReference type="ARBA" id="ARBA00022840"/>
    </source>
</evidence>
<dbReference type="CDD" id="cd00371">
    <property type="entry name" value="HMA"/>
    <property type="match status" value="1"/>
</dbReference>
<dbReference type="GO" id="GO:0016463">
    <property type="term" value="F:P-type zinc transporter activity"/>
    <property type="evidence" value="ECO:0007669"/>
    <property type="project" value="UniProtKB-EC"/>
</dbReference>
<dbReference type="SUPFAM" id="SSF81653">
    <property type="entry name" value="Calcium ATPase, transduction domain A"/>
    <property type="match status" value="1"/>
</dbReference>
<dbReference type="SUPFAM" id="SSF56784">
    <property type="entry name" value="HAD-like"/>
    <property type="match status" value="1"/>
</dbReference>
<dbReference type="PROSITE" id="PS50846">
    <property type="entry name" value="HMA_2"/>
    <property type="match status" value="1"/>
</dbReference>
<dbReference type="AlphaFoldDB" id="A0A833JFV9"/>